<feature type="signal peptide" evidence="3">
    <location>
        <begin position="1"/>
        <end position="39"/>
    </location>
</feature>
<feature type="non-terminal residue" evidence="4">
    <location>
        <position position="467"/>
    </location>
</feature>
<name>E3C6F7_9LACO</name>
<evidence type="ECO:0000313" key="5">
    <source>
        <dbReference type="Proteomes" id="UP000003070"/>
    </source>
</evidence>
<dbReference type="NCBIfam" id="TIGR03715">
    <property type="entry name" value="KxYKxGKxW"/>
    <property type="match status" value="1"/>
</dbReference>
<comment type="caution">
    <text evidence="4">The sequence shown here is derived from an EMBL/GenBank/DDBJ whole genome shotgun (WGS) entry which is preliminary data.</text>
</comment>
<dbReference type="AlphaFoldDB" id="E3C6F7"/>
<feature type="chain" id="PRO_5003166991" evidence="3">
    <location>
        <begin position="40"/>
        <end position="467"/>
    </location>
</feature>
<dbReference type="RefSeq" id="WP_003711784.1">
    <property type="nucleotide sequence ID" value="NZ_AEKL01000023.1"/>
</dbReference>
<protein>
    <submittedName>
        <fullName evidence="4">KxYKxGKxW signal domain protein</fullName>
    </submittedName>
</protein>
<keyword evidence="1 3" id="KW-0732">Signal</keyword>
<accession>E3C6F7</accession>
<dbReference type="InterPro" id="IPR022263">
    <property type="entry name" value="KxYKxGKxW"/>
</dbReference>
<evidence type="ECO:0000256" key="3">
    <source>
        <dbReference type="SAM" id="SignalP"/>
    </source>
</evidence>
<proteinExistence type="predicted"/>
<sequence>MEAKKHFKLFKAGKMWCTMAIATLAVATGTAIMAGSASADEAAPAASQTVQAVQTTTNQDSNNGQLTDQLSQQGQPAGNAASQENQANQPTERPVDYQTPVNAGYLDGAKADDNGNVVFNGWHATNQYQEGMHHFVIVLDGSNNQELYRHEVITVERPDIDKAYPKAPIAGQGGFSIVVPTDQLNGVSSLRLVSRYTSDEAGNPAGGSDYWFPVITTKAGWLDQFKVRGNQITVAGWHVDDQAAVKTEHTIILFDKTKGKEVARTTVDNVASSDLPRAGYATVANSNQARFTASFTITPAMMGDEFTVVSRYNKPGQQDRATSDLWLGSLKLKKAGKAGYLDNFSVDKANKKITVSGWHADDMSAAEPTHTVILYDATTNRELARQTVKTVTSADVARAYGSISNSGQSRFSAQFDLTAAMLNHQLEIISRYSEPGKTDVNGDYSDYWFTNNRLNLNTNKQGYLDQF</sequence>
<feature type="region of interest" description="Disordered" evidence="2">
    <location>
        <begin position="52"/>
        <end position="99"/>
    </location>
</feature>
<gene>
    <name evidence="4" type="ORF">HMPREF9265_0864</name>
</gene>
<dbReference type="Pfam" id="PF19258">
    <property type="entry name" value="KxYKxGKxW_sig"/>
    <property type="match status" value="1"/>
</dbReference>
<feature type="compositionally biased region" description="Polar residues" evidence="2">
    <location>
        <begin position="60"/>
        <end position="91"/>
    </location>
</feature>
<evidence type="ECO:0000256" key="2">
    <source>
        <dbReference type="SAM" id="MobiDB-lite"/>
    </source>
</evidence>
<reference evidence="4 5" key="1">
    <citation type="submission" date="2010-10" db="EMBL/GenBank/DDBJ databases">
        <authorList>
            <person name="Durkin A.S."/>
            <person name="Madupu R."/>
            <person name="Torralba M."/>
            <person name="Gillis M."/>
            <person name="Methe B."/>
            <person name="Sutton G."/>
            <person name="Nelson K.E."/>
        </authorList>
    </citation>
    <scope>NUCLEOTIDE SEQUENCE [LARGE SCALE GENOMIC DNA]</scope>
    <source>
        <strain evidence="4 5">PB013-T2-3</strain>
    </source>
</reference>
<organism evidence="4 5">
    <name type="scientific">Limosilactobacillus oris PB013-T2-3</name>
    <dbReference type="NCBI Taxonomy" id="908339"/>
    <lineage>
        <taxon>Bacteria</taxon>
        <taxon>Bacillati</taxon>
        <taxon>Bacillota</taxon>
        <taxon>Bacilli</taxon>
        <taxon>Lactobacillales</taxon>
        <taxon>Lactobacillaceae</taxon>
        <taxon>Limosilactobacillus</taxon>
    </lineage>
</organism>
<evidence type="ECO:0000256" key="1">
    <source>
        <dbReference type="ARBA" id="ARBA00022729"/>
    </source>
</evidence>
<dbReference type="EMBL" id="AEKL01000023">
    <property type="protein sequence ID" value="EFQ53685.1"/>
    <property type="molecule type" value="Genomic_DNA"/>
</dbReference>
<dbReference type="Proteomes" id="UP000003070">
    <property type="component" value="Unassembled WGS sequence"/>
</dbReference>
<evidence type="ECO:0000313" key="4">
    <source>
        <dbReference type="EMBL" id="EFQ53685.1"/>
    </source>
</evidence>